<sequence length="211" mass="23364">MKKPVKKKRRPDRLARIMNPTVRFWTGVSLIPGFFMGASLELLLLHCMVFAVAVVLAGKRIRFFYYAMMIFSITLFHLLNPVGRVLLEIGPLTLTAGALEQGLSKGFTLSGLVLLSLFSVTPALRFPGRLGGMLARTMYYFEEILNGRGHLEVKNIIGSMDTVLMQALPPGDETVLETHSSSAFRGTLLQFPFIILLEGLVWGPLILQLAA</sequence>
<keyword evidence="1" id="KW-1133">Transmembrane helix</keyword>
<organism evidence="2 3">
    <name type="scientific">Marispirochaeta aestuarii</name>
    <dbReference type="NCBI Taxonomy" id="1963862"/>
    <lineage>
        <taxon>Bacteria</taxon>
        <taxon>Pseudomonadati</taxon>
        <taxon>Spirochaetota</taxon>
        <taxon>Spirochaetia</taxon>
        <taxon>Spirochaetales</taxon>
        <taxon>Spirochaetaceae</taxon>
        <taxon>Marispirochaeta</taxon>
    </lineage>
</organism>
<dbReference type="AlphaFoldDB" id="A0A1Y1S151"/>
<dbReference type="EMBL" id="MWQY01000004">
    <property type="protein sequence ID" value="ORC37020.1"/>
    <property type="molecule type" value="Genomic_DNA"/>
</dbReference>
<name>A0A1Y1S151_9SPIO</name>
<comment type="caution">
    <text evidence="2">The sequence shown here is derived from an EMBL/GenBank/DDBJ whole genome shotgun (WGS) entry which is preliminary data.</text>
</comment>
<proteinExistence type="predicted"/>
<evidence type="ECO:0000313" key="2">
    <source>
        <dbReference type="EMBL" id="ORC37020.1"/>
    </source>
</evidence>
<feature type="transmembrane region" description="Helical" evidence="1">
    <location>
        <begin position="65"/>
        <end position="87"/>
    </location>
</feature>
<feature type="transmembrane region" description="Helical" evidence="1">
    <location>
        <begin position="20"/>
        <end position="36"/>
    </location>
</feature>
<protein>
    <recommendedName>
        <fullName evidence="4">Energy-coupling factor transporter transmembrane protein EcfT</fullName>
    </recommendedName>
</protein>
<keyword evidence="1" id="KW-0472">Membrane</keyword>
<gene>
    <name evidence="2" type="ORF">B4O97_05185</name>
</gene>
<keyword evidence="1" id="KW-0812">Transmembrane</keyword>
<feature type="transmembrane region" description="Helical" evidence="1">
    <location>
        <begin position="42"/>
        <end position="58"/>
    </location>
</feature>
<dbReference type="STRING" id="1963862.B4O97_05185"/>
<evidence type="ECO:0000256" key="1">
    <source>
        <dbReference type="SAM" id="Phobius"/>
    </source>
</evidence>
<dbReference type="RefSeq" id="WP_083048931.1">
    <property type="nucleotide sequence ID" value="NZ_MWQY01000004.1"/>
</dbReference>
<feature type="transmembrane region" description="Helical" evidence="1">
    <location>
        <begin position="107"/>
        <end position="126"/>
    </location>
</feature>
<evidence type="ECO:0008006" key="4">
    <source>
        <dbReference type="Google" id="ProtNLM"/>
    </source>
</evidence>
<evidence type="ECO:0000313" key="3">
    <source>
        <dbReference type="Proteomes" id="UP000192343"/>
    </source>
</evidence>
<dbReference type="Proteomes" id="UP000192343">
    <property type="component" value="Unassembled WGS sequence"/>
</dbReference>
<reference evidence="2 3" key="1">
    <citation type="submission" date="2017-03" db="EMBL/GenBank/DDBJ databases">
        <title>Draft Genome sequence of Marispirochaeta sp. strain JC444.</title>
        <authorList>
            <person name="Shivani Y."/>
            <person name="Subhash Y."/>
            <person name="Sasikala C."/>
            <person name="Ramana C."/>
        </authorList>
    </citation>
    <scope>NUCLEOTIDE SEQUENCE [LARGE SCALE GENOMIC DNA]</scope>
    <source>
        <strain evidence="2 3">JC444</strain>
    </source>
</reference>
<feature type="transmembrane region" description="Helical" evidence="1">
    <location>
        <begin position="188"/>
        <end position="210"/>
    </location>
</feature>
<keyword evidence="3" id="KW-1185">Reference proteome</keyword>
<dbReference type="OrthoDB" id="370529at2"/>
<accession>A0A1Y1S151</accession>